<gene>
    <name evidence="2" type="ORF">CTKZ_19950</name>
</gene>
<reference evidence="2 3" key="1">
    <citation type="submission" date="2018-11" db="EMBL/GenBank/DDBJ databases">
        <title>Draft genome sequence of Cellulomonas takizawaensis strain TKZ-21.</title>
        <authorList>
            <person name="Yamamura H."/>
            <person name="Hayashi T."/>
            <person name="Hamada M."/>
            <person name="Serisawa Y."/>
            <person name="Matsuyama K."/>
            <person name="Nakagawa Y."/>
            <person name="Otoguro M."/>
            <person name="Yanagida F."/>
            <person name="Hayakawa M."/>
        </authorList>
    </citation>
    <scope>NUCLEOTIDE SEQUENCE [LARGE SCALE GENOMIC DNA]</scope>
    <source>
        <strain evidence="2 3">TKZ-21</strain>
    </source>
</reference>
<keyword evidence="3" id="KW-1185">Reference proteome</keyword>
<evidence type="ECO:0000256" key="1">
    <source>
        <dbReference type="SAM" id="MobiDB-lite"/>
    </source>
</evidence>
<protein>
    <submittedName>
        <fullName evidence="2">Uncharacterized protein</fullName>
    </submittedName>
</protein>
<dbReference type="EMBL" id="BHYL01000149">
    <property type="protein sequence ID" value="GCD20433.1"/>
    <property type="molecule type" value="Genomic_DNA"/>
</dbReference>
<sequence>MLSPERPWPGVGAGAAGPRRRALRVAALRRPGEWAHPRGVLLLGVREGVKPRVRDRRGGPDG</sequence>
<dbReference type="Proteomes" id="UP000288246">
    <property type="component" value="Unassembled WGS sequence"/>
</dbReference>
<organism evidence="2 3">
    <name type="scientific">Cellulomonas algicola</name>
    <dbReference type="NCBI Taxonomy" id="2071633"/>
    <lineage>
        <taxon>Bacteria</taxon>
        <taxon>Bacillati</taxon>
        <taxon>Actinomycetota</taxon>
        <taxon>Actinomycetes</taxon>
        <taxon>Micrococcales</taxon>
        <taxon>Cellulomonadaceae</taxon>
        <taxon>Cellulomonas</taxon>
    </lineage>
</organism>
<proteinExistence type="predicted"/>
<evidence type="ECO:0000313" key="3">
    <source>
        <dbReference type="Proteomes" id="UP000288246"/>
    </source>
</evidence>
<feature type="region of interest" description="Disordered" evidence="1">
    <location>
        <begin position="1"/>
        <end position="20"/>
    </location>
</feature>
<name>A0A401V0F8_9CELL</name>
<evidence type="ECO:0000313" key="2">
    <source>
        <dbReference type="EMBL" id="GCD20433.1"/>
    </source>
</evidence>
<dbReference type="AlphaFoldDB" id="A0A401V0F8"/>
<comment type="caution">
    <text evidence="2">The sequence shown here is derived from an EMBL/GenBank/DDBJ whole genome shotgun (WGS) entry which is preliminary data.</text>
</comment>
<accession>A0A401V0F8</accession>